<keyword evidence="3 11" id="KW-0240">DNA-directed RNA polymerase</keyword>
<evidence type="ECO:0000256" key="11">
    <source>
        <dbReference type="PIRNR" id="PIRNR005586"/>
    </source>
</evidence>
<comment type="subcellular location">
    <subcellularLocation>
        <location evidence="1">Nucleus</location>
        <location evidence="1">Nucleolus</location>
    </subcellularLocation>
</comment>
<dbReference type="GO" id="GO:0003676">
    <property type="term" value="F:nucleic acid binding"/>
    <property type="evidence" value="ECO:0007669"/>
    <property type="project" value="InterPro"/>
</dbReference>
<name>A0A1X2GVY4_9FUNG</name>
<evidence type="ECO:0000256" key="2">
    <source>
        <dbReference type="ARBA" id="ARBA00011730"/>
    </source>
</evidence>
<feature type="binding site" evidence="12">
    <location>
        <position position="7"/>
    </location>
    <ligand>
        <name>Zn(2+)</name>
        <dbReference type="ChEBI" id="CHEBI:29105"/>
        <label>1</label>
    </ligand>
</feature>
<evidence type="ECO:0000256" key="13">
    <source>
        <dbReference type="PIRSR" id="PIRSR005586-2"/>
    </source>
</evidence>
<comment type="caution">
    <text evidence="16">The sequence shown here is derived from an EMBL/GenBank/DDBJ whole genome shotgun (WGS) entry which is preliminary data.</text>
</comment>
<dbReference type="PROSITE" id="PS51133">
    <property type="entry name" value="ZF_TFIIS_2"/>
    <property type="match status" value="1"/>
</dbReference>
<feature type="binding site" evidence="12">
    <location>
        <position position="29"/>
    </location>
    <ligand>
        <name>Zn(2+)</name>
        <dbReference type="ChEBI" id="CHEBI:29105"/>
        <label>1</label>
    </ligand>
</feature>
<dbReference type="InterPro" id="IPR019761">
    <property type="entry name" value="DNA-dir_RNA_pol-M_15_CS"/>
</dbReference>
<evidence type="ECO:0000256" key="10">
    <source>
        <dbReference type="ARBA" id="ARBA00063449"/>
    </source>
</evidence>
<dbReference type="GO" id="GO:0008270">
    <property type="term" value="F:zinc ion binding"/>
    <property type="evidence" value="ECO:0007669"/>
    <property type="project" value="UniProtKB-KW"/>
</dbReference>
<comment type="similarity">
    <text evidence="11 14">Belongs to the archaeal rpoM/eukaryotic RPA12/RPB9/RPC11 RNA polymerase family.</text>
</comment>
<sequence length="114" mass="13063">MASFKYCIECNNLLYPREDKAARQLLFACRNCQFEEPADNACVFRHEVVHAPSEQTMVLADLSSDPTLPRANLSCPKCSYHETVFFQSSSRRTDAKMTLFYVCGNRACGHRWTD</sequence>
<keyword evidence="6 12" id="KW-0862">Zinc</keyword>
<dbReference type="AlphaFoldDB" id="A0A1X2GVY4"/>
<evidence type="ECO:0000256" key="4">
    <source>
        <dbReference type="ARBA" id="ARBA00022723"/>
    </source>
</evidence>
<dbReference type="GO" id="GO:0006367">
    <property type="term" value="P:transcription initiation at RNA polymerase II promoter"/>
    <property type="evidence" value="ECO:0007669"/>
    <property type="project" value="EnsemblFungi"/>
</dbReference>
<dbReference type="Pfam" id="PF02150">
    <property type="entry name" value="Zn_ribbon_RPB9"/>
    <property type="match status" value="1"/>
</dbReference>
<dbReference type="PROSITE" id="PS01030">
    <property type="entry name" value="RNA_POL_M_15KD"/>
    <property type="match status" value="1"/>
</dbReference>
<keyword evidence="8 11" id="KW-0539">Nucleus</keyword>
<evidence type="ECO:0000256" key="3">
    <source>
        <dbReference type="ARBA" id="ARBA00022478"/>
    </source>
</evidence>
<evidence type="ECO:0000256" key="5">
    <source>
        <dbReference type="ARBA" id="ARBA00022771"/>
    </source>
</evidence>
<accession>A0A1X2GVY4</accession>
<evidence type="ECO:0000256" key="6">
    <source>
        <dbReference type="ARBA" id="ARBA00022833"/>
    </source>
</evidence>
<dbReference type="OrthoDB" id="282270at2759"/>
<reference evidence="16 17" key="1">
    <citation type="submission" date="2016-07" db="EMBL/GenBank/DDBJ databases">
        <title>Pervasive Adenine N6-methylation of Active Genes in Fungi.</title>
        <authorList>
            <consortium name="DOE Joint Genome Institute"/>
            <person name="Mondo S.J."/>
            <person name="Dannebaum R.O."/>
            <person name="Kuo R.C."/>
            <person name="Labutti K."/>
            <person name="Haridas S."/>
            <person name="Kuo A."/>
            <person name="Salamov A."/>
            <person name="Ahrendt S.R."/>
            <person name="Lipzen A."/>
            <person name="Sullivan W."/>
            <person name="Andreopoulos W.B."/>
            <person name="Clum A."/>
            <person name="Lindquist E."/>
            <person name="Daum C."/>
            <person name="Ramamoorthy G.K."/>
            <person name="Gryganskyi A."/>
            <person name="Culley D."/>
            <person name="Magnuson J.K."/>
            <person name="James T.Y."/>
            <person name="O'Malley M.A."/>
            <person name="Stajich J.E."/>
            <person name="Spatafora J.W."/>
            <person name="Visel A."/>
            <person name="Grigoriev I.V."/>
        </authorList>
    </citation>
    <scope>NUCLEOTIDE SEQUENCE [LARGE SCALE GENOMIC DNA]</scope>
    <source>
        <strain evidence="16 17">NRRL 3301</strain>
    </source>
</reference>
<dbReference type="SUPFAM" id="SSF57783">
    <property type="entry name" value="Zinc beta-ribbon"/>
    <property type="match status" value="2"/>
</dbReference>
<dbReference type="GO" id="GO:0003899">
    <property type="term" value="F:DNA-directed RNA polymerase activity"/>
    <property type="evidence" value="ECO:0007669"/>
    <property type="project" value="InterPro"/>
</dbReference>
<keyword evidence="7 11" id="KW-0804">Transcription</keyword>
<evidence type="ECO:0000313" key="17">
    <source>
        <dbReference type="Proteomes" id="UP000242146"/>
    </source>
</evidence>
<keyword evidence="4 12" id="KW-0479">Metal-binding</keyword>
<dbReference type="InterPro" id="IPR012164">
    <property type="entry name" value="Rpa12/Rpb9/Rpc10/TFS"/>
</dbReference>
<dbReference type="Gene3D" id="2.20.25.10">
    <property type="match status" value="2"/>
</dbReference>
<dbReference type="PANTHER" id="PTHR11239:SF1">
    <property type="entry name" value="DNA-DIRECTED RNA POLYMERASE II SUBUNIT RPB9"/>
    <property type="match status" value="1"/>
</dbReference>
<comment type="function">
    <text evidence="9">DNA-dependent RNA polymerase catalyzes the transcription of DNA into RNA using the four ribonucleoside triphosphates as substrates. Component of RNA polymerase II which synthesizes mRNA precursors and many functional non-coding RNAs. Pol II is the central component of the basal RNA polymerase II transcription machinery. It is composed of mobile elements that move relative to each other. Component of RNA polymerases IV and V which mediate short-interfering RNAs (siRNA) accumulation and subsequent RNA-directed DNA methylation-dependent (RdDM) transcriptional gene silencing (TGS) of endogenous repeated sequences, including transposable elements. Required for RNA silencing.</text>
</comment>
<feature type="binding site" evidence="12">
    <location>
        <position position="75"/>
    </location>
    <ligand>
        <name>Zn(2+)</name>
        <dbReference type="ChEBI" id="CHEBI:29105"/>
        <label>2</label>
    </ligand>
</feature>
<evidence type="ECO:0000256" key="9">
    <source>
        <dbReference type="ARBA" id="ARBA00055413"/>
    </source>
</evidence>
<dbReference type="GO" id="GO:0006283">
    <property type="term" value="P:transcription-coupled nucleotide-excision repair"/>
    <property type="evidence" value="ECO:0007669"/>
    <property type="project" value="EnsemblFungi"/>
</dbReference>
<organism evidence="16 17">
    <name type="scientific">Hesseltinella vesiculosa</name>
    <dbReference type="NCBI Taxonomy" id="101127"/>
    <lineage>
        <taxon>Eukaryota</taxon>
        <taxon>Fungi</taxon>
        <taxon>Fungi incertae sedis</taxon>
        <taxon>Mucoromycota</taxon>
        <taxon>Mucoromycotina</taxon>
        <taxon>Mucoromycetes</taxon>
        <taxon>Mucorales</taxon>
        <taxon>Cunninghamellaceae</taxon>
        <taxon>Hesseltinella</taxon>
    </lineage>
</organism>
<feature type="binding site" evidence="12">
    <location>
        <position position="103"/>
    </location>
    <ligand>
        <name>Zn(2+)</name>
        <dbReference type="ChEBI" id="CHEBI:29105"/>
        <label>2</label>
    </ligand>
</feature>
<evidence type="ECO:0000256" key="8">
    <source>
        <dbReference type="ARBA" id="ARBA00023242"/>
    </source>
</evidence>
<evidence type="ECO:0000256" key="7">
    <source>
        <dbReference type="ARBA" id="ARBA00023163"/>
    </source>
</evidence>
<comment type="subunit">
    <text evidence="2">Component of the RNA polymerase II (Pol II) complex consisting of 12 subunits.</text>
</comment>
<dbReference type="Pfam" id="PF01096">
    <property type="entry name" value="Zn_ribbon_TFIIS"/>
    <property type="match status" value="1"/>
</dbReference>
<evidence type="ECO:0000259" key="15">
    <source>
        <dbReference type="PROSITE" id="PS51133"/>
    </source>
</evidence>
<dbReference type="PIRSF" id="PIRSF005586">
    <property type="entry name" value="RNApol_RpoM"/>
    <property type="match status" value="1"/>
</dbReference>
<dbReference type="FunFam" id="2.20.25.10:FF:000004">
    <property type="entry name" value="DNA-directed RNA polymerase subunit"/>
    <property type="match status" value="1"/>
</dbReference>
<dbReference type="GO" id="GO:0003968">
    <property type="term" value="F:RNA-directed RNA polymerase activity"/>
    <property type="evidence" value="ECO:0007669"/>
    <property type="project" value="EnsemblFungi"/>
</dbReference>
<protein>
    <recommendedName>
        <fullName evidence="11">DNA-directed RNA polymerase subunit</fullName>
    </recommendedName>
</protein>
<dbReference type="GO" id="GO:0000419">
    <property type="term" value="C:RNA polymerase V complex"/>
    <property type="evidence" value="ECO:0007669"/>
    <property type="project" value="UniProtKB-ARBA"/>
</dbReference>
<comment type="subunit">
    <text evidence="10">Component of the RNA polymerase II, IV and V complexes. Interacts with NRPD1.</text>
</comment>
<dbReference type="STRING" id="101127.A0A1X2GVY4"/>
<dbReference type="FunFam" id="2.20.25.10:FF:000008">
    <property type="entry name" value="DNA-directed RNA polymerase II subunit RPB9"/>
    <property type="match status" value="1"/>
</dbReference>
<gene>
    <name evidence="16" type="ORF">DM01DRAFT_1403884</name>
</gene>
<dbReference type="PANTHER" id="PTHR11239">
    <property type="entry name" value="DNA-DIRECTED RNA POLYMERASE"/>
    <property type="match status" value="1"/>
</dbReference>
<dbReference type="InterPro" id="IPR034012">
    <property type="entry name" value="Zn_ribbon_RPB9_C"/>
</dbReference>
<evidence type="ECO:0000256" key="1">
    <source>
        <dbReference type="ARBA" id="ARBA00004604"/>
    </source>
</evidence>
<feature type="binding site" evidence="12">
    <location>
        <position position="108"/>
    </location>
    <ligand>
        <name>Zn(2+)</name>
        <dbReference type="ChEBI" id="CHEBI:29105"/>
        <label>2</label>
    </ligand>
</feature>
<keyword evidence="17" id="KW-1185">Reference proteome</keyword>
<dbReference type="InterPro" id="IPR001222">
    <property type="entry name" value="Znf_TFIIS"/>
</dbReference>
<dbReference type="GO" id="GO:0001193">
    <property type="term" value="P:maintenance of transcriptional fidelity during transcription elongation by RNA polymerase II"/>
    <property type="evidence" value="ECO:0007669"/>
    <property type="project" value="EnsemblFungi"/>
</dbReference>
<evidence type="ECO:0000256" key="14">
    <source>
        <dbReference type="RuleBase" id="RU003474"/>
    </source>
</evidence>
<dbReference type="GO" id="GO:0005730">
    <property type="term" value="C:nucleolus"/>
    <property type="evidence" value="ECO:0007669"/>
    <property type="project" value="UniProtKB-SubCell"/>
</dbReference>
<proteinExistence type="inferred from homology"/>
<dbReference type="CDD" id="cd10508">
    <property type="entry name" value="Zn-ribbon_RPB9"/>
    <property type="match status" value="1"/>
</dbReference>
<feature type="binding site" evidence="12">
    <location>
        <position position="78"/>
    </location>
    <ligand>
        <name>Zn(2+)</name>
        <dbReference type="ChEBI" id="CHEBI:29105"/>
        <label>2</label>
    </ligand>
</feature>
<evidence type="ECO:0000256" key="12">
    <source>
        <dbReference type="PIRSR" id="PIRSR005586-1"/>
    </source>
</evidence>
<dbReference type="InterPro" id="IPR001529">
    <property type="entry name" value="Zn_ribbon_RPB9"/>
</dbReference>
<feature type="binding site" evidence="12">
    <location>
        <position position="32"/>
    </location>
    <ligand>
        <name>Zn(2+)</name>
        <dbReference type="ChEBI" id="CHEBI:29105"/>
        <label>1</label>
    </ligand>
</feature>
<feature type="zinc finger region" description="C4-type" evidence="13">
    <location>
        <begin position="7"/>
        <end position="32"/>
    </location>
</feature>
<feature type="binding site" evidence="12">
    <location>
        <position position="10"/>
    </location>
    <ligand>
        <name>Zn(2+)</name>
        <dbReference type="ChEBI" id="CHEBI:29105"/>
        <label>1</label>
    </ligand>
</feature>
<dbReference type="GO" id="GO:0005665">
    <property type="term" value="C:RNA polymerase II, core complex"/>
    <property type="evidence" value="ECO:0007669"/>
    <property type="project" value="EnsemblFungi"/>
</dbReference>
<feature type="domain" description="TFIIS-type" evidence="15">
    <location>
        <begin position="71"/>
        <end position="113"/>
    </location>
</feature>
<dbReference type="EMBL" id="MCGT01000002">
    <property type="protein sequence ID" value="ORX62195.1"/>
    <property type="molecule type" value="Genomic_DNA"/>
</dbReference>
<keyword evidence="5 13" id="KW-0863">Zinc-finger</keyword>
<dbReference type="Proteomes" id="UP000242146">
    <property type="component" value="Unassembled WGS sequence"/>
</dbReference>
<dbReference type="SMART" id="SM00440">
    <property type="entry name" value="ZnF_C2C2"/>
    <property type="match status" value="1"/>
</dbReference>
<evidence type="ECO:0000313" key="16">
    <source>
        <dbReference type="EMBL" id="ORX62195.1"/>
    </source>
</evidence>
<dbReference type="SMART" id="SM00661">
    <property type="entry name" value="RPOL9"/>
    <property type="match status" value="1"/>
</dbReference>